<organism evidence="2 3">
    <name type="scientific">Dehalogenimonas etheniformans</name>
    <dbReference type="NCBI Taxonomy" id="1536648"/>
    <lineage>
        <taxon>Bacteria</taxon>
        <taxon>Bacillati</taxon>
        <taxon>Chloroflexota</taxon>
        <taxon>Dehalococcoidia</taxon>
        <taxon>Dehalococcoidales</taxon>
        <taxon>Dehalococcoidaceae</taxon>
        <taxon>Dehalogenimonas</taxon>
    </lineage>
</organism>
<keyword evidence="3" id="KW-1185">Reference proteome</keyword>
<dbReference type="AlphaFoldDB" id="A0A2P5P512"/>
<name>A0A2P5P512_9CHLR</name>
<proteinExistence type="predicted"/>
<dbReference type="Proteomes" id="UP000235653">
    <property type="component" value="Unassembled WGS sequence"/>
</dbReference>
<protein>
    <submittedName>
        <fullName evidence="2">Uncharacterized protein</fullName>
    </submittedName>
</protein>
<evidence type="ECO:0000256" key="1">
    <source>
        <dbReference type="SAM" id="MobiDB-lite"/>
    </source>
</evidence>
<sequence length="236" mass="25243">MANKFSEQLEKIIRGGSRPLGFGQYAAPAKPRLFVLAEAQTMDNGIKLKGIDAVLVPGPCKCPAKKSEILMGCSIRENIEHKGCDFVVLDLEGAIVGIEENTARVLQIGGDLTDAQLRALGGLDAAALIADAGLGDSLIFRDLLAVQRLVDFYGKTLLLRLPKIYGKAEMQALSDRGIAGVVVDGAKIDTAALRKAIEELEPKKKGKEKSTAIVNCPPPAAHTEETEPEIEPDEDE</sequence>
<feature type="region of interest" description="Disordered" evidence="1">
    <location>
        <begin position="203"/>
        <end position="236"/>
    </location>
</feature>
<comment type="caution">
    <text evidence="2">The sequence shown here is derived from an EMBL/GenBank/DDBJ whole genome shotgun (WGS) entry which is preliminary data.</text>
</comment>
<dbReference type="RefSeq" id="WP_102331572.1">
    <property type="nucleotide sequence ID" value="NZ_CP058566.2"/>
</dbReference>
<dbReference type="OrthoDB" id="158301at2"/>
<evidence type="ECO:0000313" key="2">
    <source>
        <dbReference type="EMBL" id="PPD57376.1"/>
    </source>
</evidence>
<accession>A0A2P5P512</accession>
<feature type="compositionally biased region" description="Acidic residues" evidence="1">
    <location>
        <begin position="226"/>
        <end position="236"/>
    </location>
</feature>
<evidence type="ECO:0000313" key="3">
    <source>
        <dbReference type="Proteomes" id="UP000235653"/>
    </source>
</evidence>
<dbReference type="EMBL" id="JQAN02000014">
    <property type="protein sequence ID" value="PPD57376.1"/>
    <property type="molecule type" value="Genomic_DNA"/>
</dbReference>
<reference evidence="2 3" key="1">
    <citation type="journal article" date="2017" name="ISME J.">
        <title>Grape pomace compost harbors organohalide-respiring Dehalogenimonas species with novel reductive dehalogenase genes.</title>
        <authorList>
            <person name="Yang Y."/>
            <person name="Higgins S.A."/>
            <person name="Yan J."/>
            <person name="Simsir B."/>
            <person name="Chourey K."/>
            <person name="Iyer R."/>
            <person name="Hettich R.L."/>
            <person name="Baldwin B."/>
            <person name="Ogles D.M."/>
            <person name="Loffler F.E."/>
        </authorList>
    </citation>
    <scope>NUCLEOTIDE SEQUENCE [LARGE SCALE GENOMIC DNA]</scope>
    <source>
        <strain evidence="2 3">GP</strain>
    </source>
</reference>
<gene>
    <name evidence="2" type="ORF">JP09_010080</name>
</gene>